<dbReference type="PANTHER" id="PTHR19328">
    <property type="entry name" value="HEDGEHOG-INTERACTING PROTEIN"/>
    <property type="match status" value="1"/>
</dbReference>
<proteinExistence type="predicted"/>
<feature type="domain" description="Glucose/Sorbosone dehydrogenase" evidence="2">
    <location>
        <begin position="42"/>
        <end position="364"/>
    </location>
</feature>
<dbReference type="Proteomes" id="UP000467322">
    <property type="component" value="Unassembled WGS sequence"/>
</dbReference>
<feature type="chain" id="PRO_5032435606" evidence="1">
    <location>
        <begin position="24"/>
        <end position="369"/>
    </location>
</feature>
<dbReference type="SUPFAM" id="SSF50952">
    <property type="entry name" value="Soluble quinoprotein glucose dehydrogenase"/>
    <property type="match status" value="1"/>
</dbReference>
<evidence type="ECO:0000313" key="4">
    <source>
        <dbReference type="Proteomes" id="UP000467322"/>
    </source>
</evidence>
<reference evidence="3 4" key="1">
    <citation type="submission" date="2019-12" db="EMBL/GenBank/DDBJ databases">
        <title>Maritimibacter sp. nov. sp. isolated from sea sand.</title>
        <authorList>
            <person name="Kim J."/>
            <person name="Jeong S.E."/>
            <person name="Jung H.S."/>
            <person name="Jeon C.O."/>
        </authorList>
    </citation>
    <scope>NUCLEOTIDE SEQUENCE [LARGE SCALE GENOMIC DNA]</scope>
    <source>
        <strain evidence="3 4">DP07</strain>
    </source>
</reference>
<accession>A0A845LZ94</accession>
<feature type="signal peptide" evidence="1">
    <location>
        <begin position="1"/>
        <end position="23"/>
    </location>
</feature>
<evidence type="ECO:0000313" key="3">
    <source>
        <dbReference type="EMBL" id="MZR13115.1"/>
    </source>
</evidence>
<dbReference type="EMBL" id="WTUX01000011">
    <property type="protein sequence ID" value="MZR13115.1"/>
    <property type="molecule type" value="Genomic_DNA"/>
</dbReference>
<gene>
    <name evidence="3" type="ORF">GQE99_08795</name>
</gene>
<organism evidence="3 4">
    <name type="scientific">Maritimibacter harenae</name>
    <dbReference type="NCBI Taxonomy" id="2606218"/>
    <lineage>
        <taxon>Bacteria</taxon>
        <taxon>Pseudomonadati</taxon>
        <taxon>Pseudomonadota</taxon>
        <taxon>Alphaproteobacteria</taxon>
        <taxon>Rhodobacterales</taxon>
        <taxon>Roseobacteraceae</taxon>
        <taxon>Maritimibacter</taxon>
    </lineage>
</organism>
<dbReference type="PANTHER" id="PTHR19328:SF75">
    <property type="entry name" value="ALDOSE SUGAR DEHYDROGENASE YLII"/>
    <property type="match status" value="1"/>
</dbReference>
<dbReference type="RefSeq" id="WP_161351220.1">
    <property type="nucleotide sequence ID" value="NZ_WTUX01000011.1"/>
</dbReference>
<dbReference type="AlphaFoldDB" id="A0A845LZ94"/>
<evidence type="ECO:0000259" key="2">
    <source>
        <dbReference type="Pfam" id="PF07995"/>
    </source>
</evidence>
<dbReference type="Gene3D" id="2.120.10.30">
    <property type="entry name" value="TolB, C-terminal domain"/>
    <property type="match status" value="1"/>
</dbReference>
<dbReference type="Pfam" id="PF07995">
    <property type="entry name" value="GSDH"/>
    <property type="match status" value="1"/>
</dbReference>
<name>A0A845LZ94_9RHOB</name>
<keyword evidence="4" id="KW-1185">Reference proteome</keyword>
<dbReference type="InterPro" id="IPR011041">
    <property type="entry name" value="Quinoprot_gluc/sorb_DH_b-prop"/>
</dbReference>
<evidence type="ECO:0000256" key="1">
    <source>
        <dbReference type="SAM" id="SignalP"/>
    </source>
</evidence>
<comment type="caution">
    <text evidence="3">The sequence shown here is derived from an EMBL/GenBank/DDBJ whole genome shotgun (WGS) entry which is preliminary data.</text>
</comment>
<sequence>MKQALTAPRLAALLCLVAAPLAAATVETNAGPMSITEITDDLDGPWAVDVLPGGGFVVTEIGGRLWHYGPDGARIEVSGVPEVVAQGQGGLLDVTVARDFANSREIFFTYSKAQPGGAGTALGAARLNEAGDALTDVRLLFEMREGGNTTRHYGSRVVEAPDGTLFVTVGERGRAPLAQALDHHNGTVVRVNRDGSVPDDNPFAEREDALPEIWSYGHRNPQGAALDNAGQLWTVEHGARGGDEINRIEPGTNYGWPEISYGTNYDGSKIGQGTEAPGMAQPEYYWDPSIAPSGMAIHSGEMIPEWEGHFFVGSLKFDYLSVLDPSDWTEERIRTRETARVRDVIEAPDGAIWFISEDRGAIYRLAPAE</sequence>
<protein>
    <submittedName>
        <fullName evidence="3">PQQ-dependent sugar dehydrogenase</fullName>
    </submittedName>
</protein>
<dbReference type="InterPro" id="IPR011042">
    <property type="entry name" value="6-blade_b-propeller_TolB-like"/>
</dbReference>
<keyword evidence="1" id="KW-0732">Signal</keyword>
<dbReference type="InterPro" id="IPR012938">
    <property type="entry name" value="Glc/Sorbosone_DH"/>
</dbReference>